<accession>A0A7J0DRT8</accession>
<dbReference type="InterPro" id="IPR012341">
    <property type="entry name" value="6hp_glycosidase-like_sf"/>
</dbReference>
<feature type="binding site" evidence="4">
    <location>
        <position position="326"/>
    </location>
    <ligand>
        <name>Zn(2+)</name>
        <dbReference type="ChEBI" id="CHEBI:29105"/>
    </ligand>
</feature>
<evidence type="ECO:0000256" key="2">
    <source>
        <dbReference type="ARBA" id="ARBA00022723"/>
    </source>
</evidence>
<keyword evidence="3 4" id="KW-0862">Zinc</keyword>
<dbReference type="SUPFAM" id="SSF158745">
    <property type="entry name" value="LanC-like"/>
    <property type="match status" value="1"/>
</dbReference>
<dbReference type="Proteomes" id="UP000585474">
    <property type="component" value="Unassembled WGS sequence"/>
</dbReference>
<dbReference type="SMART" id="SM01260">
    <property type="entry name" value="LANC_like"/>
    <property type="match status" value="1"/>
</dbReference>
<feature type="binding site" evidence="4">
    <location>
        <position position="281"/>
    </location>
    <ligand>
        <name>Zn(2+)</name>
        <dbReference type="ChEBI" id="CHEBI:29105"/>
    </ligand>
</feature>
<dbReference type="PRINTS" id="PR01951">
    <property type="entry name" value="LANCEUKARYTE"/>
</dbReference>
<comment type="caution">
    <text evidence="5">The sequence shown here is derived from an EMBL/GenBank/DDBJ whole genome shotgun (WGS) entry which is preliminary data.</text>
</comment>
<reference evidence="6" key="1">
    <citation type="submission" date="2019-07" db="EMBL/GenBank/DDBJ databases">
        <title>De Novo Assembly of kiwifruit Actinidia rufa.</title>
        <authorList>
            <person name="Sugita-Konishi S."/>
            <person name="Sato K."/>
            <person name="Mori E."/>
            <person name="Abe Y."/>
            <person name="Kisaki G."/>
            <person name="Hamano K."/>
            <person name="Suezawa K."/>
            <person name="Otani M."/>
            <person name="Fukuda T."/>
            <person name="Manabe T."/>
            <person name="Gomi K."/>
            <person name="Tabuchi M."/>
            <person name="Akimitsu K."/>
            <person name="Kataoka I."/>
        </authorList>
    </citation>
    <scope>NUCLEOTIDE SEQUENCE [LARGE SCALE GENOMIC DNA]</scope>
    <source>
        <strain evidence="6">cv. Fuchu</strain>
    </source>
</reference>
<evidence type="ECO:0000313" key="6">
    <source>
        <dbReference type="Proteomes" id="UP000585474"/>
    </source>
</evidence>
<protein>
    <submittedName>
        <fullName evidence="5">GCR2-like 2</fullName>
    </submittedName>
</protein>
<keyword evidence="6" id="KW-1185">Reference proteome</keyword>
<dbReference type="OrthoDB" id="10257263at2759"/>
<gene>
    <name evidence="5" type="ORF">Acr_00g0072410</name>
</gene>
<dbReference type="CDD" id="cd04794">
    <property type="entry name" value="euk_LANCL"/>
    <property type="match status" value="1"/>
</dbReference>
<proteinExistence type="inferred from homology"/>
<dbReference type="PANTHER" id="PTHR12736">
    <property type="entry name" value="LANC-LIKE PROTEIN"/>
    <property type="match status" value="1"/>
</dbReference>
<sequence>MADRFFPNEMPDFVEEKEEETVAMNSEDSLMKLLSMPYSALSERLKHAGLDIKETVVVETSRLAGQRERDISLYCGTLGTAFLQFRAYLVTNNKDDLNLCSEIVKACDSICTRSRDGTFLCGRAGVCALGAVVAKYLGDEQSQSYYLSQFKEINLPEDIPDELLSGRAGFLWACLFINKHMGEGTIPSNDVGAVVSDIFKSGRRLGVRARCPLMYEYYGEKYWGATHGLAGIMNVLMHVKLSPNEADEVKRTLKYMIKNLFPSGNYPWGVLDNSDHLVHWCQGAPGMALTLVRAAEVFGDDEFLEAAVDTAKVVWNRGLIRRVGICHGVSGNTYVFLSLYRVTGNREFLYKAKAFACFLVDKALRLIAEGEMHGGDSPYSLFEGIGGMAYLFLDMTKPTDAKFPAYEL</sequence>
<dbReference type="InterPro" id="IPR007822">
    <property type="entry name" value="LANC-like"/>
</dbReference>
<dbReference type="GO" id="GO:0031179">
    <property type="term" value="P:peptide modification"/>
    <property type="evidence" value="ECO:0007669"/>
    <property type="project" value="InterPro"/>
</dbReference>
<dbReference type="GO" id="GO:0005886">
    <property type="term" value="C:plasma membrane"/>
    <property type="evidence" value="ECO:0007669"/>
    <property type="project" value="TreeGrafter"/>
</dbReference>
<comment type="similarity">
    <text evidence="1">Belongs to the LanC-like protein family.</text>
</comment>
<evidence type="ECO:0000256" key="4">
    <source>
        <dbReference type="PIRSR" id="PIRSR607822-1"/>
    </source>
</evidence>
<dbReference type="GO" id="GO:0005975">
    <property type="term" value="P:carbohydrate metabolic process"/>
    <property type="evidence" value="ECO:0007669"/>
    <property type="project" value="InterPro"/>
</dbReference>
<name>A0A7J0DRT8_9ERIC</name>
<keyword evidence="2 4" id="KW-0479">Metal-binding</keyword>
<dbReference type="GO" id="GO:0046872">
    <property type="term" value="F:metal ion binding"/>
    <property type="evidence" value="ECO:0007669"/>
    <property type="project" value="UniProtKB-KW"/>
</dbReference>
<evidence type="ECO:0000256" key="3">
    <source>
        <dbReference type="ARBA" id="ARBA00022833"/>
    </source>
</evidence>
<dbReference type="Gene3D" id="1.50.10.10">
    <property type="match status" value="1"/>
</dbReference>
<dbReference type="InterPro" id="IPR020464">
    <property type="entry name" value="LanC-like_prot_euk"/>
</dbReference>
<evidence type="ECO:0000313" key="5">
    <source>
        <dbReference type="EMBL" id="GFS41112.1"/>
    </source>
</evidence>
<dbReference type="FunFam" id="1.50.10.10:FF:000035">
    <property type="entry name" value="LanC-like protein 2"/>
    <property type="match status" value="1"/>
</dbReference>
<dbReference type="AlphaFoldDB" id="A0A7J0DRT8"/>
<dbReference type="EMBL" id="BJWL01000363">
    <property type="protein sequence ID" value="GFS41112.1"/>
    <property type="molecule type" value="Genomic_DNA"/>
</dbReference>
<organism evidence="5 6">
    <name type="scientific">Actinidia rufa</name>
    <dbReference type="NCBI Taxonomy" id="165716"/>
    <lineage>
        <taxon>Eukaryota</taxon>
        <taxon>Viridiplantae</taxon>
        <taxon>Streptophyta</taxon>
        <taxon>Embryophyta</taxon>
        <taxon>Tracheophyta</taxon>
        <taxon>Spermatophyta</taxon>
        <taxon>Magnoliopsida</taxon>
        <taxon>eudicotyledons</taxon>
        <taxon>Gunneridae</taxon>
        <taxon>Pentapetalae</taxon>
        <taxon>asterids</taxon>
        <taxon>Ericales</taxon>
        <taxon>Actinidiaceae</taxon>
        <taxon>Actinidia</taxon>
    </lineage>
</organism>
<feature type="binding site" evidence="4">
    <location>
        <position position="327"/>
    </location>
    <ligand>
        <name>Zn(2+)</name>
        <dbReference type="ChEBI" id="CHEBI:29105"/>
    </ligand>
</feature>
<dbReference type="PRINTS" id="PR01950">
    <property type="entry name" value="LANCSUPER"/>
</dbReference>
<dbReference type="PANTHER" id="PTHR12736:SF22">
    <property type="entry name" value="LANC-LIKE PROTEIN GCL2"/>
    <property type="match status" value="1"/>
</dbReference>
<dbReference type="Pfam" id="PF05147">
    <property type="entry name" value="LANC_like"/>
    <property type="match status" value="1"/>
</dbReference>
<evidence type="ECO:0000256" key="1">
    <source>
        <dbReference type="ARBA" id="ARBA00007179"/>
    </source>
</evidence>